<dbReference type="EMBL" id="CAFAAN010000004">
    <property type="protein sequence ID" value="CAB4800483.1"/>
    <property type="molecule type" value="Genomic_DNA"/>
</dbReference>
<dbReference type="EMBL" id="CAEZYT010000055">
    <property type="protein sequence ID" value="CAB4739583.1"/>
    <property type="molecule type" value="Genomic_DNA"/>
</dbReference>
<evidence type="ECO:0000313" key="4">
    <source>
        <dbReference type="EMBL" id="CAB4744657.1"/>
    </source>
</evidence>
<dbReference type="EMBL" id="CAFBQY010000002">
    <property type="protein sequence ID" value="CAB5070322.1"/>
    <property type="molecule type" value="Genomic_DNA"/>
</dbReference>
<dbReference type="EMBL" id="CAFBNM010000002">
    <property type="protein sequence ID" value="CAB4947145.1"/>
    <property type="molecule type" value="Genomic_DNA"/>
</dbReference>
<proteinExistence type="predicted"/>
<dbReference type="EMBL" id="CAEZZH010000001">
    <property type="protein sequence ID" value="CAB4744657.1"/>
    <property type="molecule type" value="Genomic_DNA"/>
</dbReference>
<evidence type="ECO:0000256" key="1">
    <source>
        <dbReference type="SAM" id="Phobius"/>
    </source>
</evidence>
<dbReference type="EMBL" id="CAFBPO010000002">
    <property type="protein sequence ID" value="CAB5011922.1"/>
    <property type="molecule type" value="Genomic_DNA"/>
</dbReference>
<evidence type="ECO:0000313" key="9">
    <source>
        <dbReference type="EMBL" id="CAB5011922.1"/>
    </source>
</evidence>
<evidence type="ECO:0000313" key="3">
    <source>
        <dbReference type="EMBL" id="CAB4739583.1"/>
    </source>
</evidence>
<protein>
    <submittedName>
        <fullName evidence="8">Unannotated protein</fullName>
    </submittedName>
</protein>
<organism evidence="8">
    <name type="scientific">freshwater metagenome</name>
    <dbReference type="NCBI Taxonomy" id="449393"/>
    <lineage>
        <taxon>unclassified sequences</taxon>
        <taxon>metagenomes</taxon>
        <taxon>ecological metagenomes</taxon>
    </lineage>
</organism>
<dbReference type="EMBL" id="CAFAZW010000010">
    <property type="protein sequence ID" value="CAB4842438.1"/>
    <property type="molecule type" value="Genomic_DNA"/>
</dbReference>
<feature type="transmembrane region" description="Helical" evidence="1">
    <location>
        <begin position="20"/>
        <end position="42"/>
    </location>
</feature>
<reference evidence="8" key="1">
    <citation type="submission" date="2020-05" db="EMBL/GenBank/DDBJ databases">
        <authorList>
            <person name="Chiriac C."/>
            <person name="Salcher M."/>
            <person name="Ghai R."/>
            <person name="Kavagutti S V."/>
        </authorList>
    </citation>
    <scope>NUCLEOTIDE SEQUENCE</scope>
</reference>
<keyword evidence="1" id="KW-1133">Transmembrane helix</keyword>
<name>A0A6J7MX70_9ZZZZ</name>
<sequence>MSLFEIEERNNKKRKFPKGLLLTGIISAIASLGLAVGALITLSGEDTSTVEFGTGVIVFTGCDPDGMTAIPLQSFFTSETQTKFTYNEVTLTGISENCAGRDLTITIRDQNGGVLPVSVAADGRLITSVRFWFQDLTNSPGKVTSNGYFEEMFTLLGPDTATGFVSVTTVNNLQSTGVALPTDDNGDVNWNGDNPMTYWRMDPDDNQVTIFFNPSPVTSGPNSGQDAIGGFADARNGYQIVMESTPHQDS</sequence>
<dbReference type="EMBL" id="CAFBOO010000003">
    <property type="protein sequence ID" value="CAB4982949.1"/>
    <property type="molecule type" value="Genomic_DNA"/>
</dbReference>
<evidence type="ECO:0000313" key="7">
    <source>
        <dbReference type="EMBL" id="CAB4947145.1"/>
    </source>
</evidence>
<evidence type="ECO:0000313" key="5">
    <source>
        <dbReference type="EMBL" id="CAB4800483.1"/>
    </source>
</evidence>
<evidence type="ECO:0000313" key="10">
    <source>
        <dbReference type="EMBL" id="CAB5070322.1"/>
    </source>
</evidence>
<dbReference type="EMBL" id="CAEZUM010000007">
    <property type="protein sequence ID" value="CAB4593469.1"/>
    <property type="molecule type" value="Genomic_DNA"/>
</dbReference>
<accession>A0A6J7MX70</accession>
<evidence type="ECO:0000313" key="6">
    <source>
        <dbReference type="EMBL" id="CAB4842438.1"/>
    </source>
</evidence>
<keyword evidence="1" id="KW-0812">Transmembrane</keyword>
<dbReference type="AlphaFoldDB" id="A0A6J7MX70"/>
<evidence type="ECO:0000313" key="8">
    <source>
        <dbReference type="EMBL" id="CAB4982949.1"/>
    </source>
</evidence>
<gene>
    <name evidence="2" type="ORF">UFOPK1824_00205</name>
    <name evidence="3" type="ORF">UFOPK2772_00912</name>
    <name evidence="4" type="ORF">UFOPK2850_00002</name>
    <name evidence="5" type="ORF">UFOPK3027_00618</name>
    <name evidence="6" type="ORF">UFOPK3256_00842</name>
    <name evidence="7" type="ORF">UFOPK3827_00302</name>
    <name evidence="8" type="ORF">UFOPK3982_00541</name>
    <name evidence="9" type="ORF">UFOPK4120_00302</name>
    <name evidence="10" type="ORF">UFOPK4404_00302</name>
</gene>
<keyword evidence="1" id="KW-0472">Membrane</keyword>
<evidence type="ECO:0000313" key="2">
    <source>
        <dbReference type="EMBL" id="CAB4593469.1"/>
    </source>
</evidence>